<organism evidence="1 2">
    <name type="scientific">Rhodococcus opacus M213</name>
    <dbReference type="NCBI Taxonomy" id="1129896"/>
    <lineage>
        <taxon>Bacteria</taxon>
        <taxon>Bacillati</taxon>
        <taxon>Actinomycetota</taxon>
        <taxon>Actinomycetes</taxon>
        <taxon>Mycobacteriales</taxon>
        <taxon>Nocardiaceae</taxon>
        <taxon>Rhodococcus</taxon>
    </lineage>
</organism>
<evidence type="ECO:0000313" key="2">
    <source>
        <dbReference type="Proteomes" id="UP000005951"/>
    </source>
</evidence>
<accession>K8XUN2</accession>
<dbReference type="Proteomes" id="UP000005951">
    <property type="component" value="Unassembled WGS sequence"/>
</dbReference>
<sequence>MVALQVFAYVFGEFLPQAAGGDAFEAVELGGSVGALGVAVEFGEVSVAPNLSYPSVMICSHIGSVKASRLGEAVGAW</sequence>
<comment type="caution">
    <text evidence="1">The sequence shown here is derived from an EMBL/GenBank/DDBJ whole genome shotgun (WGS) entry which is preliminary data.</text>
</comment>
<reference evidence="1 2" key="1">
    <citation type="journal article" date="2013" name="Genome Announc.">
        <title>Draft Genome Sequence of Rhodococcus opacus Strain M213 Shows a Diverse Catabolic Potential.</title>
        <authorList>
            <person name="Pathak A."/>
            <person name="Green S.J."/>
            <person name="Ogram A."/>
            <person name="Chauhan A."/>
        </authorList>
    </citation>
    <scope>NUCLEOTIDE SEQUENCE [LARGE SCALE GENOMIC DNA]</scope>
    <source>
        <strain evidence="1 2">M213</strain>
    </source>
</reference>
<protein>
    <submittedName>
        <fullName evidence="1">Uncharacterized protein</fullName>
    </submittedName>
</protein>
<dbReference type="EMBL" id="AJYC02000047">
    <property type="protein sequence ID" value="EKT81882.1"/>
    <property type="molecule type" value="Genomic_DNA"/>
</dbReference>
<gene>
    <name evidence="1" type="ORF">WSS_A15359</name>
</gene>
<proteinExistence type="predicted"/>
<name>K8XUN2_RHOOP</name>
<dbReference type="AlphaFoldDB" id="K8XUN2"/>
<evidence type="ECO:0000313" key="1">
    <source>
        <dbReference type="EMBL" id="EKT81882.1"/>
    </source>
</evidence>